<organism evidence="1 2">
    <name type="scientific">Pleurotus eryngii</name>
    <name type="common">Boletus of the steppes</name>
    <dbReference type="NCBI Taxonomy" id="5323"/>
    <lineage>
        <taxon>Eukaryota</taxon>
        <taxon>Fungi</taxon>
        <taxon>Dikarya</taxon>
        <taxon>Basidiomycota</taxon>
        <taxon>Agaricomycotina</taxon>
        <taxon>Agaricomycetes</taxon>
        <taxon>Agaricomycetidae</taxon>
        <taxon>Agaricales</taxon>
        <taxon>Pleurotineae</taxon>
        <taxon>Pleurotaceae</taxon>
        <taxon>Pleurotus</taxon>
    </lineage>
</organism>
<dbReference type="EMBL" id="MU154641">
    <property type="protein sequence ID" value="KAF9490453.1"/>
    <property type="molecule type" value="Genomic_DNA"/>
</dbReference>
<protein>
    <submittedName>
        <fullName evidence="1">Uncharacterized protein</fullName>
    </submittedName>
</protein>
<dbReference type="Proteomes" id="UP000807025">
    <property type="component" value="Unassembled WGS sequence"/>
</dbReference>
<keyword evidence="2" id="KW-1185">Reference proteome</keyword>
<evidence type="ECO:0000313" key="2">
    <source>
        <dbReference type="Proteomes" id="UP000807025"/>
    </source>
</evidence>
<sequence length="180" mass="20384">MPFAVPFTFPWLLYLRSRGVAVRLLSSASNLLRYPSPSFVYVSVFRFRVSAFRFRFRVSFSWSRTAFLISSRRPHLRLHLRPPSSPRSHTHLFPRLADPPRLSPIASVHRLSPAGTRLGRTTVHGSSEVVYASGGDAVLVGGSGGGRWWLALVGVWGCDRVRIRLSDLFSILLLLYRRHL</sequence>
<name>A0A9P5ZNU9_PLEER</name>
<proteinExistence type="predicted"/>
<reference evidence="1" key="1">
    <citation type="submission" date="2020-11" db="EMBL/GenBank/DDBJ databases">
        <authorList>
            <consortium name="DOE Joint Genome Institute"/>
            <person name="Ahrendt S."/>
            <person name="Riley R."/>
            <person name="Andreopoulos W."/>
            <person name="Labutti K."/>
            <person name="Pangilinan J."/>
            <person name="Ruiz-Duenas F.J."/>
            <person name="Barrasa J.M."/>
            <person name="Sanchez-Garcia M."/>
            <person name="Camarero S."/>
            <person name="Miyauchi S."/>
            <person name="Serrano A."/>
            <person name="Linde D."/>
            <person name="Babiker R."/>
            <person name="Drula E."/>
            <person name="Ayuso-Fernandez I."/>
            <person name="Pacheco R."/>
            <person name="Padilla G."/>
            <person name="Ferreira P."/>
            <person name="Barriuso J."/>
            <person name="Kellner H."/>
            <person name="Castanera R."/>
            <person name="Alfaro M."/>
            <person name="Ramirez L."/>
            <person name="Pisabarro A.G."/>
            <person name="Kuo A."/>
            <person name="Tritt A."/>
            <person name="Lipzen A."/>
            <person name="He G."/>
            <person name="Yan M."/>
            <person name="Ng V."/>
            <person name="Cullen D."/>
            <person name="Martin F."/>
            <person name="Rosso M.-N."/>
            <person name="Henrissat B."/>
            <person name="Hibbett D."/>
            <person name="Martinez A.T."/>
            <person name="Grigoriev I.V."/>
        </authorList>
    </citation>
    <scope>NUCLEOTIDE SEQUENCE</scope>
    <source>
        <strain evidence="1">ATCC 90797</strain>
    </source>
</reference>
<dbReference type="AlphaFoldDB" id="A0A9P5ZNU9"/>
<gene>
    <name evidence="1" type="ORF">BDN71DRAFT_188425</name>
</gene>
<evidence type="ECO:0000313" key="1">
    <source>
        <dbReference type="EMBL" id="KAF9490453.1"/>
    </source>
</evidence>
<comment type="caution">
    <text evidence="1">The sequence shown here is derived from an EMBL/GenBank/DDBJ whole genome shotgun (WGS) entry which is preliminary data.</text>
</comment>
<accession>A0A9P5ZNU9</accession>